<feature type="compositionally biased region" description="Basic and acidic residues" evidence="1">
    <location>
        <begin position="595"/>
        <end position="619"/>
    </location>
</feature>
<accession>A0A6L2MGE2</accession>
<name>A0A6L2MGE2_TANCI</name>
<feature type="compositionally biased region" description="Polar residues" evidence="1">
    <location>
        <begin position="330"/>
        <end position="340"/>
    </location>
</feature>
<gene>
    <name evidence="2" type="ORF">Tci_044325</name>
</gene>
<dbReference type="EMBL" id="BKCJ010006475">
    <property type="protein sequence ID" value="GEU72347.1"/>
    <property type="molecule type" value="Genomic_DNA"/>
</dbReference>
<reference evidence="2" key="1">
    <citation type="journal article" date="2019" name="Sci. Rep.">
        <title>Draft genome of Tanacetum cinerariifolium, the natural source of mosquito coil.</title>
        <authorList>
            <person name="Yamashiro T."/>
            <person name="Shiraishi A."/>
            <person name="Satake H."/>
            <person name="Nakayama K."/>
        </authorList>
    </citation>
    <scope>NUCLEOTIDE SEQUENCE</scope>
</reference>
<feature type="region of interest" description="Disordered" evidence="1">
    <location>
        <begin position="233"/>
        <end position="341"/>
    </location>
</feature>
<protein>
    <submittedName>
        <fullName evidence="2">Uncharacterized protein</fullName>
    </submittedName>
</protein>
<feature type="compositionally biased region" description="Basic and acidic residues" evidence="1">
    <location>
        <begin position="311"/>
        <end position="321"/>
    </location>
</feature>
<feature type="region of interest" description="Disordered" evidence="1">
    <location>
        <begin position="167"/>
        <end position="212"/>
    </location>
</feature>
<comment type="caution">
    <text evidence="2">The sequence shown here is derived from an EMBL/GenBank/DDBJ whole genome shotgun (WGS) entry which is preliminary data.</text>
</comment>
<dbReference type="AlphaFoldDB" id="A0A6L2MGE2"/>
<evidence type="ECO:0000256" key="1">
    <source>
        <dbReference type="SAM" id="MobiDB-lite"/>
    </source>
</evidence>
<feature type="region of interest" description="Disordered" evidence="1">
    <location>
        <begin position="595"/>
        <end position="696"/>
    </location>
</feature>
<feature type="compositionally biased region" description="Acidic residues" evidence="1">
    <location>
        <begin position="301"/>
        <end position="310"/>
    </location>
</feature>
<feature type="compositionally biased region" description="Basic and acidic residues" evidence="1">
    <location>
        <begin position="667"/>
        <end position="696"/>
    </location>
</feature>
<feature type="compositionally biased region" description="Acidic residues" evidence="1">
    <location>
        <begin position="248"/>
        <end position="278"/>
    </location>
</feature>
<proteinExistence type="predicted"/>
<organism evidence="2">
    <name type="scientific">Tanacetum cinerariifolium</name>
    <name type="common">Dalmatian daisy</name>
    <name type="synonym">Chrysanthemum cinerariifolium</name>
    <dbReference type="NCBI Taxonomy" id="118510"/>
    <lineage>
        <taxon>Eukaryota</taxon>
        <taxon>Viridiplantae</taxon>
        <taxon>Streptophyta</taxon>
        <taxon>Embryophyta</taxon>
        <taxon>Tracheophyta</taxon>
        <taxon>Spermatophyta</taxon>
        <taxon>Magnoliopsida</taxon>
        <taxon>eudicotyledons</taxon>
        <taxon>Gunneridae</taxon>
        <taxon>Pentapetalae</taxon>
        <taxon>asterids</taxon>
        <taxon>campanulids</taxon>
        <taxon>Asterales</taxon>
        <taxon>Asteraceae</taxon>
        <taxon>Asteroideae</taxon>
        <taxon>Anthemideae</taxon>
        <taxon>Anthemidinae</taxon>
        <taxon>Tanacetum</taxon>
    </lineage>
</organism>
<feature type="compositionally biased region" description="Low complexity" evidence="1">
    <location>
        <begin position="620"/>
        <end position="630"/>
    </location>
</feature>
<sequence length="920" mass="105282">MYVKNVFEGELSTASKGQLTTPLRRRVNNTPLQGKLSTPFTRRVNNSLPKKAFDDALVAPVDRFKFEKCNMRLKTDIKPKEATFQVDIEHTGDITYLTDVNVDYLHQPWRAFAIVINKCLSGKETGIDKSSVLCSNLLGDQEVLESKAYQTYYAFAFGEKAPKPKYVRKKADPYTSPKQKPIQATKGTRIKTKSKVAKSDKKKQQANNPKAKGLTVLSKVALTEAEQLKLATKRSKTQFHCSYTSGSDNDEEDDDEDDFEDDDDSNDNDGSEDHNDDSDDKRTESDSDEILDPNKSNEEHDEKEEEYDDEFNVKEGEKMDKEEDDEGGADQQNASQQSGFKQEEEYAHVTLTLVLETQKTRVPSQNSSIASDFTSELLNLDNPSPTDTTISSLMYTTIHYEITSATTIPLPPLFFNPLQQEATPTPTPTTSEATTSFTYFLDFAFIFKFNKRVTDLEKNLSEIKQIDQYAQALSSIPAIVDRYMDNKLGEAINKVIQAHNFDCIEEVQDEKKEYIELVDSTKNVAESLEAVVLTRSSSQPQSSYEAAATLSEFELIKILIDKIEKNKSFDVADYKRELYDALVKSYNTDKDIFEPRDKKRKSSKDVESSRDSKSTEKKSSSTSKDASQSQNKSSGKSAHAEEPSYTVEDSGMQQDKEFVTGDNDEQPVDKEVTKADWFKKPERPPTPDRDWSKRQDVDFRPPQTWISQVARTEEPSTSFDELNDTSFDFSAFVMNWLKIPNLTQEILVGLAFNFFKGTCKSTMELEYHLEECSKASTERLDWHNTENKPLTNLKIDEQYDLNVALRIHTRRIVIQRRVEDLQLGFESYQKKLNLTKPDTYRSNLRNKTAYTYNSDPHGIIYVDQYRRKRLMRADELYKFSDDTLNDVRSALHDIAAGIRMKHIPMRKWSNLDKKRAQIMI</sequence>
<evidence type="ECO:0000313" key="2">
    <source>
        <dbReference type="EMBL" id="GEU72347.1"/>
    </source>
</evidence>